<proteinExistence type="predicted"/>
<accession>A0AAD6SR16</accession>
<evidence type="ECO:0000313" key="3">
    <source>
        <dbReference type="Proteomes" id="UP001218188"/>
    </source>
</evidence>
<feature type="region of interest" description="Disordered" evidence="1">
    <location>
        <begin position="681"/>
        <end position="704"/>
    </location>
</feature>
<gene>
    <name evidence="2" type="ORF">C8F04DRAFT_1236590</name>
</gene>
<feature type="region of interest" description="Disordered" evidence="1">
    <location>
        <begin position="34"/>
        <end position="88"/>
    </location>
</feature>
<dbReference type="EMBL" id="JARJCM010000092">
    <property type="protein sequence ID" value="KAJ7030267.1"/>
    <property type="molecule type" value="Genomic_DNA"/>
</dbReference>
<dbReference type="Proteomes" id="UP001218188">
    <property type="component" value="Unassembled WGS sequence"/>
</dbReference>
<sequence length="704" mass="78097">MQHIVTQYRASHRVFAGSAPTRGLSIAARTHTRTLTPPLQTASASASASGLAPSHPPRVVPTPAARRTCHTRGPRPTSATASRLARPAHLPWLTASRPLRPLHPHLPSLPRPRHSNSLLRLQFPVLARGAAEACRDGRAAQGRVRMGKGGAVDIRAVDSGVPHIGRIYAPGGRKKNRPGFRMHLRKVAIQSASHAKGKRRKVQERGKLTEDSPMPRQAPLDDPDTPPDTPKRRRDRKGAPEEAPLSPPLVARTEGSASIGSAGAVVGIEELRTAREKGGIRRRREELRISKSNFWSVGRSNVATRDRTAFIDDDVLFEFENKYKNRIDHQGKGERDTHLPDRVSVGFQILECKTRKMINGNLIQQLSTAIRWRRLGQSNINTKVLPVLLRALNSALHFAFIHCPFSSRFHQFTPRPELTEELTQIVTGAQRTQDSRIGTACVPLPDATATTENVVHPPSCMHPALSPPKRNPHHLALGGPALQSVEGHKYAGGDTASPCKDPHPIMHRRILPVSPHPERTDLACTTAQRTAVSLRRRLGHASDHCTLPRLRESSRVPSTRRVTLTLTLHGQKLPSIAPNRRARGQLTRARSNNARSPKNGEWAAAWGIVGDIQGARYRRWNKDEKYETITELSLRAMYTASTVVRIARAFPEEFSERMQIQHTNIAQQWHRAPRVRAVGSMEDERLTQKLHQRDATRDSGGRAP</sequence>
<protein>
    <submittedName>
        <fullName evidence="2">Uncharacterized protein</fullName>
    </submittedName>
</protein>
<keyword evidence="3" id="KW-1185">Reference proteome</keyword>
<comment type="caution">
    <text evidence="2">The sequence shown here is derived from an EMBL/GenBank/DDBJ whole genome shotgun (WGS) entry which is preliminary data.</text>
</comment>
<evidence type="ECO:0000313" key="2">
    <source>
        <dbReference type="EMBL" id="KAJ7030267.1"/>
    </source>
</evidence>
<feature type="compositionally biased region" description="Low complexity" evidence="1">
    <location>
        <begin position="37"/>
        <end position="53"/>
    </location>
</feature>
<evidence type="ECO:0000256" key="1">
    <source>
        <dbReference type="SAM" id="MobiDB-lite"/>
    </source>
</evidence>
<reference evidence="2" key="1">
    <citation type="submission" date="2023-03" db="EMBL/GenBank/DDBJ databases">
        <title>Massive genome expansion in bonnet fungi (Mycena s.s.) driven by repeated elements and novel gene families across ecological guilds.</title>
        <authorList>
            <consortium name="Lawrence Berkeley National Laboratory"/>
            <person name="Harder C.B."/>
            <person name="Miyauchi S."/>
            <person name="Viragh M."/>
            <person name="Kuo A."/>
            <person name="Thoen E."/>
            <person name="Andreopoulos B."/>
            <person name="Lu D."/>
            <person name="Skrede I."/>
            <person name="Drula E."/>
            <person name="Henrissat B."/>
            <person name="Morin E."/>
            <person name="Kohler A."/>
            <person name="Barry K."/>
            <person name="LaButti K."/>
            <person name="Morin E."/>
            <person name="Salamov A."/>
            <person name="Lipzen A."/>
            <person name="Mereny Z."/>
            <person name="Hegedus B."/>
            <person name="Baldrian P."/>
            <person name="Stursova M."/>
            <person name="Weitz H."/>
            <person name="Taylor A."/>
            <person name="Grigoriev I.V."/>
            <person name="Nagy L.G."/>
            <person name="Martin F."/>
            <person name="Kauserud H."/>
        </authorList>
    </citation>
    <scope>NUCLEOTIDE SEQUENCE</scope>
    <source>
        <strain evidence="2">CBHHK200</strain>
    </source>
</reference>
<dbReference type="AlphaFoldDB" id="A0AAD6SR16"/>
<organism evidence="2 3">
    <name type="scientific">Mycena alexandri</name>
    <dbReference type="NCBI Taxonomy" id="1745969"/>
    <lineage>
        <taxon>Eukaryota</taxon>
        <taxon>Fungi</taxon>
        <taxon>Dikarya</taxon>
        <taxon>Basidiomycota</taxon>
        <taxon>Agaricomycotina</taxon>
        <taxon>Agaricomycetes</taxon>
        <taxon>Agaricomycetidae</taxon>
        <taxon>Agaricales</taxon>
        <taxon>Marasmiineae</taxon>
        <taxon>Mycenaceae</taxon>
        <taxon>Mycena</taxon>
    </lineage>
</organism>
<feature type="compositionally biased region" description="Basic and acidic residues" evidence="1">
    <location>
        <begin position="682"/>
        <end position="704"/>
    </location>
</feature>
<name>A0AAD6SR16_9AGAR</name>
<feature type="region of interest" description="Disordered" evidence="1">
    <location>
        <begin position="188"/>
        <end position="257"/>
    </location>
</feature>